<sequence>MVLPFSWVNVRGDRALISGHGAQEPDGSLAVPFGVVGDDVTLDETGLSARKVGLSMLGSG</sequence>
<accession>A0ABW4UGP6</accession>
<proteinExistence type="predicted"/>
<keyword evidence="2" id="KW-1185">Reference proteome</keyword>
<evidence type="ECO:0000313" key="1">
    <source>
        <dbReference type="EMBL" id="MFD1986109.1"/>
    </source>
</evidence>
<name>A0ABW4UGP6_9HYPH</name>
<dbReference type="Proteomes" id="UP001597405">
    <property type="component" value="Unassembled WGS sequence"/>
</dbReference>
<reference evidence="2" key="1">
    <citation type="journal article" date="2019" name="Int. J. Syst. Evol. Microbiol.">
        <title>The Global Catalogue of Microorganisms (GCM) 10K type strain sequencing project: providing services to taxonomists for standard genome sequencing and annotation.</title>
        <authorList>
            <consortium name="The Broad Institute Genomics Platform"/>
            <consortium name="The Broad Institute Genome Sequencing Center for Infectious Disease"/>
            <person name="Wu L."/>
            <person name="Ma J."/>
        </authorList>
    </citation>
    <scope>NUCLEOTIDE SEQUENCE [LARGE SCALE GENOMIC DNA]</scope>
    <source>
        <strain evidence="2">CGMCC 1.16225</strain>
    </source>
</reference>
<dbReference type="EMBL" id="JBHUGZ010000017">
    <property type="protein sequence ID" value="MFD1986109.1"/>
    <property type="molecule type" value="Genomic_DNA"/>
</dbReference>
<comment type="caution">
    <text evidence="1">The sequence shown here is derived from an EMBL/GenBank/DDBJ whole genome shotgun (WGS) entry which is preliminary data.</text>
</comment>
<protein>
    <submittedName>
        <fullName evidence="1">Uncharacterized protein</fullName>
    </submittedName>
</protein>
<dbReference type="RefSeq" id="WP_379102984.1">
    <property type="nucleotide sequence ID" value="NZ_JBHUGZ010000017.1"/>
</dbReference>
<organism evidence="1 2">
    <name type="scientific">Mesorhizobium newzealandense</name>
    <dbReference type="NCBI Taxonomy" id="1300302"/>
    <lineage>
        <taxon>Bacteria</taxon>
        <taxon>Pseudomonadati</taxon>
        <taxon>Pseudomonadota</taxon>
        <taxon>Alphaproteobacteria</taxon>
        <taxon>Hyphomicrobiales</taxon>
        <taxon>Phyllobacteriaceae</taxon>
        <taxon>Mesorhizobium</taxon>
    </lineage>
</organism>
<gene>
    <name evidence="1" type="ORF">ACFSOZ_27055</name>
</gene>
<evidence type="ECO:0000313" key="2">
    <source>
        <dbReference type="Proteomes" id="UP001597405"/>
    </source>
</evidence>